<protein>
    <submittedName>
        <fullName evidence="2">Uncharacterized protein</fullName>
    </submittedName>
</protein>
<evidence type="ECO:0000313" key="3">
    <source>
        <dbReference type="Proteomes" id="UP001341840"/>
    </source>
</evidence>
<evidence type="ECO:0000313" key="2">
    <source>
        <dbReference type="EMBL" id="MED6219767.1"/>
    </source>
</evidence>
<accession>A0ABU6ZCU0</accession>
<proteinExistence type="predicted"/>
<dbReference type="Proteomes" id="UP001341840">
    <property type="component" value="Unassembled WGS sequence"/>
</dbReference>
<feature type="compositionally biased region" description="Basic and acidic residues" evidence="1">
    <location>
        <begin position="39"/>
        <end position="54"/>
    </location>
</feature>
<feature type="region of interest" description="Disordered" evidence="1">
    <location>
        <begin position="1"/>
        <end position="81"/>
    </location>
</feature>
<organism evidence="2 3">
    <name type="scientific">Stylosanthes scabra</name>
    <dbReference type="NCBI Taxonomy" id="79078"/>
    <lineage>
        <taxon>Eukaryota</taxon>
        <taxon>Viridiplantae</taxon>
        <taxon>Streptophyta</taxon>
        <taxon>Embryophyta</taxon>
        <taxon>Tracheophyta</taxon>
        <taxon>Spermatophyta</taxon>
        <taxon>Magnoliopsida</taxon>
        <taxon>eudicotyledons</taxon>
        <taxon>Gunneridae</taxon>
        <taxon>Pentapetalae</taxon>
        <taxon>rosids</taxon>
        <taxon>fabids</taxon>
        <taxon>Fabales</taxon>
        <taxon>Fabaceae</taxon>
        <taxon>Papilionoideae</taxon>
        <taxon>50 kb inversion clade</taxon>
        <taxon>dalbergioids sensu lato</taxon>
        <taxon>Dalbergieae</taxon>
        <taxon>Pterocarpus clade</taxon>
        <taxon>Stylosanthes</taxon>
    </lineage>
</organism>
<name>A0ABU6ZCU0_9FABA</name>
<comment type="caution">
    <text evidence="2">The sequence shown here is derived from an EMBL/GenBank/DDBJ whole genome shotgun (WGS) entry which is preliminary data.</text>
</comment>
<feature type="region of interest" description="Disordered" evidence="1">
    <location>
        <begin position="107"/>
        <end position="133"/>
    </location>
</feature>
<dbReference type="EMBL" id="JASCZI010272062">
    <property type="protein sequence ID" value="MED6219767.1"/>
    <property type="molecule type" value="Genomic_DNA"/>
</dbReference>
<sequence>MSSSEFELWSDIKTPPEPPDLKSPVEELFTMRTPTGHNVIDEAKKENGANRGAEDGAVSKGNVEDDMAEPNSNNGMDGYEDVKPKTKIGVAATVEDRVARVALESKVGSDDKAADLNSDGQADAVDNGTRSSVEVGSSMRGICTSMTVDGGTRPRAVVVGGECTTSTSRGAEGGAVATMTEGGLVTRFLRRLIFLTPPPILAAILPWDYEIWVDPDKNQHRVSITAQVILLMTSWMKELAAVVNRGEWLTEGRRCRLPPLVMLLLSAMMNPCWRRKTSLGVAIVKGGTNEAVT</sequence>
<reference evidence="2 3" key="1">
    <citation type="journal article" date="2023" name="Plants (Basel)">
        <title>Bridging the Gap: Combining Genomics and Transcriptomics Approaches to Understand Stylosanthes scabra, an Orphan Legume from the Brazilian Caatinga.</title>
        <authorList>
            <person name="Ferreira-Neto J.R.C."/>
            <person name="da Silva M.D."/>
            <person name="Binneck E."/>
            <person name="de Melo N.F."/>
            <person name="da Silva R.H."/>
            <person name="de Melo A.L.T.M."/>
            <person name="Pandolfi V."/>
            <person name="Bustamante F.O."/>
            <person name="Brasileiro-Vidal A.C."/>
            <person name="Benko-Iseppon A.M."/>
        </authorList>
    </citation>
    <scope>NUCLEOTIDE SEQUENCE [LARGE SCALE GENOMIC DNA]</scope>
    <source>
        <tissue evidence="2">Leaves</tissue>
    </source>
</reference>
<evidence type="ECO:0000256" key="1">
    <source>
        <dbReference type="SAM" id="MobiDB-lite"/>
    </source>
</evidence>
<keyword evidence="3" id="KW-1185">Reference proteome</keyword>
<gene>
    <name evidence="2" type="ORF">PIB30_038796</name>
</gene>